<dbReference type="Gene3D" id="2.40.30.170">
    <property type="match status" value="1"/>
</dbReference>
<evidence type="ECO:0000259" key="4">
    <source>
        <dbReference type="Pfam" id="PF19335"/>
    </source>
</evidence>
<dbReference type="Pfam" id="PF25975">
    <property type="entry name" value="CzcB_C"/>
    <property type="match status" value="1"/>
</dbReference>
<keyword evidence="10" id="KW-1185">Reference proteome</keyword>
<dbReference type="InterPro" id="IPR058791">
    <property type="entry name" value="3HB_CusB"/>
</dbReference>
<dbReference type="RefSeq" id="WP_302884223.1">
    <property type="nucleotide sequence ID" value="NZ_JAUMIT010000004.1"/>
</dbReference>
<feature type="domain" description="CzcB-like C-terminal circularly permuted SH3-like" evidence="8">
    <location>
        <begin position="332"/>
        <end position="394"/>
    </location>
</feature>
<feature type="region of interest" description="Disordered" evidence="3">
    <location>
        <begin position="403"/>
        <end position="424"/>
    </location>
</feature>
<feature type="domain" description="CusB-like barrel-sandwich hybrid" evidence="6">
    <location>
        <begin position="129"/>
        <end position="244"/>
    </location>
</feature>
<evidence type="ECO:0000256" key="2">
    <source>
        <dbReference type="ARBA" id="ARBA00022448"/>
    </source>
</evidence>
<evidence type="ECO:0000256" key="1">
    <source>
        <dbReference type="ARBA" id="ARBA00009477"/>
    </source>
</evidence>
<feature type="compositionally biased region" description="Basic and acidic residues" evidence="3">
    <location>
        <begin position="415"/>
        <end position="424"/>
    </location>
</feature>
<gene>
    <name evidence="9" type="ORF">QVZ41_08920</name>
</gene>
<comment type="caution">
    <text evidence="9">The sequence shown here is derived from an EMBL/GenBank/DDBJ whole genome shotgun (WGS) entry which is preliminary data.</text>
</comment>
<feature type="domain" description="CusB-like beta-barrel" evidence="7">
    <location>
        <begin position="248"/>
        <end position="323"/>
    </location>
</feature>
<dbReference type="SUPFAM" id="SSF111369">
    <property type="entry name" value="HlyD-like secretion proteins"/>
    <property type="match status" value="1"/>
</dbReference>
<proteinExistence type="inferred from homology"/>
<comment type="similarity">
    <text evidence="1">Belongs to the membrane fusion protein (MFP) (TC 8.A.1) family.</text>
</comment>
<dbReference type="InterPro" id="IPR058649">
    <property type="entry name" value="CzcB_C"/>
</dbReference>
<protein>
    <submittedName>
        <fullName evidence="9">Efflux RND transporter periplasmic adaptor subunit</fullName>
    </submittedName>
</protein>
<evidence type="ECO:0000256" key="3">
    <source>
        <dbReference type="SAM" id="MobiDB-lite"/>
    </source>
</evidence>
<organism evidence="9 10">
    <name type="scientific">Wenyingzhuangia gilva</name>
    <dbReference type="NCBI Taxonomy" id="3057677"/>
    <lineage>
        <taxon>Bacteria</taxon>
        <taxon>Pseudomonadati</taxon>
        <taxon>Bacteroidota</taxon>
        <taxon>Flavobacteriia</taxon>
        <taxon>Flavobacteriales</taxon>
        <taxon>Flavobacteriaceae</taxon>
        <taxon>Wenyingzhuangia</taxon>
    </lineage>
</organism>
<dbReference type="EMBL" id="JAUMIT010000004">
    <property type="protein sequence ID" value="MDO3694962.1"/>
    <property type="molecule type" value="Genomic_DNA"/>
</dbReference>
<dbReference type="NCBIfam" id="TIGR01730">
    <property type="entry name" value="RND_mfp"/>
    <property type="match status" value="1"/>
</dbReference>
<sequence length="424" mass="47206">MKKYVVYILLIALGVLLGRVLFSVTNNNTEKHEHSSVKHEKQMWTCSMDPSVMKSEPGDCPICGMDLIPITVSDEEEEAINPNQFKMTKNAIALADVETIVVGNSQREEKNVVLSGLISENKDKTATQSAHFDGRIEKLYVSSLGQMVTKGQPVAEVYAPELITAQQELIIAAKTKDNQPLLYNAVRNKFKNWQIHTHQLDEIEKNGKVKTNLMIYAHVSGVITEISVDLGGHIMTGKPIFKVADLSTVWANFDVYENQLSLFKVGQEIDITTKSAQGKTVKGKVDFIDPILDERTRTVSLRVVMDNKNRLLKPGMFVEGTIENHMEASQQIQVPETAVLWTGKRSIVYVKVENEAPVFELREVTLGSKVGNYYIILDGLHSGEEIVSKGTFTIDAAAQLQGKKSMMNSDGDTDSSSHEMHMNH</sequence>
<feature type="domain" description="CusB-like three alpha-helical bundle" evidence="5">
    <location>
        <begin position="161"/>
        <end position="211"/>
    </location>
</feature>
<name>A0ABT8VSN3_9FLAO</name>
<dbReference type="InterPro" id="IPR045800">
    <property type="entry name" value="HMBD"/>
</dbReference>
<evidence type="ECO:0000259" key="5">
    <source>
        <dbReference type="Pfam" id="PF25869"/>
    </source>
</evidence>
<evidence type="ECO:0000313" key="9">
    <source>
        <dbReference type="EMBL" id="MDO3694962.1"/>
    </source>
</evidence>
<evidence type="ECO:0000259" key="8">
    <source>
        <dbReference type="Pfam" id="PF25975"/>
    </source>
</evidence>
<dbReference type="Proteomes" id="UP001168642">
    <property type="component" value="Unassembled WGS sequence"/>
</dbReference>
<evidence type="ECO:0000259" key="7">
    <source>
        <dbReference type="Pfam" id="PF25954"/>
    </source>
</evidence>
<keyword evidence="2" id="KW-0813">Transport</keyword>
<evidence type="ECO:0000313" key="10">
    <source>
        <dbReference type="Proteomes" id="UP001168642"/>
    </source>
</evidence>
<dbReference type="PANTHER" id="PTHR30097">
    <property type="entry name" value="CATION EFFLUX SYSTEM PROTEIN CUSB"/>
    <property type="match status" value="1"/>
</dbReference>
<feature type="domain" description="Heavy metal binding" evidence="4">
    <location>
        <begin position="44"/>
        <end position="69"/>
    </location>
</feature>
<dbReference type="Gene3D" id="2.40.420.20">
    <property type="match status" value="1"/>
</dbReference>
<dbReference type="Pfam" id="PF25869">
    <property type="entry name" value="3HB_CusB"/>
    <property type="match status" value="1"/>
</dbReference>
<dbReference type="InterPro" id="IPR006143">
    <property type="entry name" value="RND_pump_MFP"/>
</dbReference>
<dbReference type="Pfam" id="PF19335">
    <property type="entry name" value="HMBD"/>
    <property type="match status" value="1"/>
</dbReference>
<evidence type="ECO:0000259" key="6">
    <source>
        <dbReference type="Pfam" id="PF25919"/>
    </source>
</evidence>
<dbReference type="InterPro" id="IPR051909">
    <property type="entry name" value="MFP_Cation_Efflux"/>
</dbReference>
<reference evidence="9" key="1">
    <citation type="submission" date="2023-07" db="EMBL/GenBank/DDBJ databases">
        <title>Wenyingzhuangia sp. chi5 genome sequencing and assembly.</title>
        <authorList>
            <person name="Park S."/>
        </authorList>
    </citation>
    <scope>NUCLEOTIDE SEQUENCE</scope>
    <source>
        <strain evidence="9">Chi5</strain>
    </source>
</reference>
<dbReference type="InterPro" id="IPR058790">
    <property type="entry name" value="BSH_CusB"/>
</dbReference>
<dbReference type="Pfam" id="PF25954">
    <property type="entry name" value="Beta-barrel_RND_2"/>
    <property type="match status" value="1"/>
</dbReference>
<accession>A0ABT8VSN3</accession>
<dbReference type="InterPro" id="IPR058792">
    <property type="entry name" value="Beta-barrel_RND_2"/>
</dbReference>
<dbReference type="Pfam" id="PF25919">
    <property type="entry name" value="BSH_CusB"/>
    <property type="match status" value="1"/>
</dbReference>
<dbReference type="PANTHER" id="PTHR30097:SF15">
    <property type="entry name" value="CATION EFFLUX SYSTEM PROTEIN CUSB"/>
    <property type="match status" value="1"/>
</dbReference>